<comment type="similarity">
    <text evidence="1">Belongs to the PrpD family.</text>
</comment>
<keyword evidence="5" id="KW-1185">Reference proteome</keyword>
<dbReference type="Pfam" id="PF03972">
    <property type="entry name" value="MmgE_PrpD_N"/>
    <property type="match status" value="1"/>
</dbReference>
<dbReference type="InterPro" id="IPR045336">
    <property type="entry name" value="MmgE_PrpD_N"/>
</dbReference>
<dbReference type="GO" id="GO:0016829">
    <property type="term" value="F:lyase activity"/>
    <property type="evidence" value="ECO:0007669"/>
    <property type="project" value="InterPro"/>
</dbReference>
<dbReference type="InterPro" id="IPR042188">
    <property type="entry name" value="MmgE/PrpD_sf_2"/>
</dbReference>
<evidence type="ECO:0000259" key="3">
    <source>
        <dbReference type="Pfam" id="PF19305"/>
    </source>
</evidence>
<dbReference type="InterPro" id="IPR005656">
    <property type="entry name" value="MmgE_PrpD"/>
</dbReference>
<comment type="caution">
    <text evidence="4">The sequence shown here is derived from an EMBL/GenBank/DDBJ whole genome shotgun (WGS) entry which is preliminary data.</text>
</comment>
<evidence type="ECO:0000256" key="1">
    <source>
        <dbReference type="ARBA" id="ARBA00006174"/>
    </source>
</evidence>
<evidence type="ECO:0000313" key="4">
    <source>
        <dbReference type="EMBL" id="MBT2188313.1"/>
    </source>
</evidence>
<dbReference type="InterPro" id="IPR045337">
    <property type="entry name" value="MmgE_PrpD_C"/>
</dbReference>
<dbReference type="SUPFAM" id="SSF103378">
    <property type="entry name" value="2-methylcitrate dehydratase PrpD"/>
    <property type="match status" value="1"/>
</dbReference>
<evidence type="ECO:0000313" key="5">
    <source>
        <dbReference type="Proteomes" id="UP001138757"/>
    </source>
</evidence>
<name>A0A9X1DEY8_9SPHN</name>
<evidence type="ECO:0000259" key="2">
    <source>
        <dbReference type="Pfam" id="PF03972"/>
    </source>
</evidence>
<dbReference type="Proteomes" id="UP001138757">
    <property type="component" value="Unassembled WGS sequence"/>
</dbReference>
<sequence length="467" mass="49884">MNAPVEIDLPNTTREVAEFGAGLSFKDLPADLLTNAKQCIRDSLGCGVYGAPQPWTLSVARVVDFLGQSPKASAWGMKIKADPLGAALINGTAAQGFELDDCHDQSMSHYGAGVVPAVLASAEGFGTFSGQDIILATVAGYEIGTRIGNTVSPSAFHRGFHPCGLTSTFASAAAIAKMLSLDADQYVSALGLAGSQAAGLMAAQFGAMAKRFHSGKAAQNGIIAALCAREGLTGVRNVLEAPYGGFCSTYSETYDLNWATDGLGSEWEMRKNGFKQYSSLASSQTSVDALRGIRKRDGIKGEDVAKVRIGATNMVYVHCGWPYVPNGETITAQMNLPFTAAVTLLEGNAFVDQYVDSKLYDPTIIDLANRIEVYVDPELDAGGPHEMRAVRVEVTMKNGDVHTWEQTYRSGHWANPIPEDELAAKFRDLASRVITDEAVKGIEDVIANLENEPEPAPKLGKLLQQVR</sequence>
<dbReference type="PANTHER" id="PTHR16943">
    <property type="entry name" value="2-METHYLCITRATE DEHYDRATASE-RELATED"/>
    <property type="match status" value="1"/>
</dbReference>
<accession>A0A9X1DEY8</accession>
<dbReference type="Gene3D" id="3.30.1330.120">
    <property type="entry name" value="2-methylcitrate dehydratase PrpD"/>
    <property type="match status" value="1"/>
</dbReference>
<organism evidence="4 5">
    <name type="scientific">Sphingobium nicotianae</name>
    <dbReference type="NCBI Taxonomy" id="2782607"/>
    <lineage>
        <taxon>Bacteria</taxon>
        <taxon>Pseudomonadati</taxon>
        <taxon>Pseudomonadota</taxon>
        <taxon>Alphaproteobacteria</taxon>
        <taxon>Sphingomonadales</taxon>
        <taxon>Sphingomonadaceae</taxon>
        <taxon>Sphingobium</taxon>
    </lineage>
</organism>
<dbReference type="RefSeq" id="WP_214624570.1">
    <property type="nucleotide sequence ID" value="NZ_JAHGAW010000010.1"/>
</dbReference>
<gene>
    <name evidence="4" type="ORF">KK488_15260</name>
</gene>
<dbReference type="PANTHER" id="PTHR16943:SF8">
    <property type="entry name" value="2-METHYLCITRATE DEHYDRATASE"/>
    <property type="match status" value="1"/>
</dbReference>
<reference evidence="4" key="1">
    <citation type="submission" date="2021-05" db="EMBL/GenBank/DDBJ databases">
        <title>Genome of Sphingobium sp. strain.</title>
        <authorList>
            <person name="Fan R."/>
        </authorList>
    </citation>
    <scope>NUCLEOTIDE SEQUENCE</scope>
    <source>
        <strain evidence="4">H33</strain>
    </source>
</reference>
<proteinExistence type="inferred from homology"/>
<dbReference type="InterPro" id="IPR036148">
    <property type="entry name" value="MmgE/PrpD_sf"/>
</dbReference>
<protein>
    <submittedName>
        <fullName evidence="4">MmgE/PrpD family protein</fullName>
    </submittedName>
</protein>
<feature type="domain" description="MmgE/PrpD C-terminal" evidence="3">
    <location>
        <begin position="277"/>
        <end position="450"/>
    </location>
</feature>
<feature type="domain" description="MmgE/PrpD N-terminal" evidence="2">
    <location>
        <begin position="15"/>
        <end position="257"/>
    </location>
</feature>
<dbReference type="EMBL" id="JAHGAW010000010">
    <property type="protein sequence ID" value="MBT2188313.1"/>
    <property type="molecule type" value="Genomic_DNA"/>
</dbReference>
<dbReference type="Gene3D" id="1.10.4100.10">
    <property type="entry name" value="2-methylcitrate dehydratase PrpD"/>
    <property type="match status" value="1"/>
</dbReference>
<dbReference type="AlphaFoldDB" id="A0A9X1DEY8"/>
<dbReference type="InterPro" id="IPR042183">
    <property type="entry name" value="MmgE/PrpD_sf_1"/>
</dbReference>
<dbReference type="Pfam" id="PF19305">
    <property type="entry name" value="MmgE_PrpD_C"/>
    <property type="match status" value="1"/>
</dbReference>